<protein>
    <recommendedName>
        <fullName evidence="1">TPM domain-containing protein</fullName>
    </recommendedName>
</protein>
<dbReference type="PANTHER" id="PTHR30373:SF2">
    <property type="entry name" value="UPF0603 PROTEIN YGCG"/>
    <property type="match status" value="1"/>
</dbReference>
<sequence>MSDYFGHLKAYFKMRNTLIIIVFLTFTNVWSQEKTENVDSLRTKSIELVRNIFWMHPPRYQKWVNDYEDLYTFDQKAELTALIDNFEKETSFEIAIVTIDTIIVTEDKFEDLSLHIAKTWGVGKRFKDNGILIAISKGYRRIRIQNGNGTEILFTNEETQLVIDNYFIPYFKKEEYFYGTLLGIKEITRILKSKM</sequence>
<organism evidence="3 5">
    <name type="scientific">Flavobacterium lindanitolerans</name>
    <dbReference type="NCBI Taxonomy" id="428988"/>
    <lineage>
        <taxon>Bacteria</taxon>
        <taxon>Pseudomonadati</taxon>
        <taxon>Bacteroidota</taxon>
        <taxon>Flavobacteriia</taxon>
        <taxon>Flavobacteriales</taxon>
        <taxon>Flavobacteriaceae</taxon>
        <taxon>Flavobacterium</taxon>
    </lineage>
</organism>
<feature type="domain" description="TPM" evidence="1">
    <location>
        <begin position="64"/>
        <end position="189"/>
    </location>
</feature>
<dbReference type="EMBL" id="RCCB01000014">
    <property type="protein sequence ID" value="RLJ23830.1"/>
    <property type="molecule type" value="Genomic_DNA"/>
</dbReference>
<reference evidence="3 5" key="2">
    <citation type="submission" date="2018-10" db="EMBL/GenBank/DDBJ databases">
        <title>Genomic Encyclopedia of Archaeal and Bacterial Type Strains, Phase II (KMG-II): from individual species to whole genera.</title>
        <authorList>
            <person name="Goeker M."/>
        </authorList>
    </citation>
    <scope>NUCLEOTIDE SEQUENCE [LARGE SCALE GENOMIC DNA]</scope>
    <source>
        <strain evidence="3 5">DSM 21886</strain>
    </source>
</reference>
<dbReference type="AlphaFoldDB" id="A0A497TZJ7"/>
<dbReference type="EMBL" id="PJND01000010">
    <property type="protein sequence ID" value="PKW20211.1"/>
    <property type="molecule type" value="Genomic_DNA"/>
</dbReference>
<evidence type="ECO:0000313" key="4">
    <source>
        <dbReference type="Proteomes" id="UP000233767"/>
    </source>
</evidence>
<dbReference type="Proteomes" id="UP000275027">
    <property type="component" value="Unassembled WGS sequence"/>
</dbReference>
<dbReference type="Gene3D" id="3.10.310.50">
    <property type="match status" value="1"/>
</dbReference>
<gene>
    <name evidence="2" type="ORF">B0G92_2922</name>
    <name evidence="3" type="ORF">CLV50_3105</name>
</gene>
<dbReference type="InterPro" id="IPR007621">
    <property type="entry name" value="TPM_dom"/>
</dbReference>
<dbReference type="PANTHER" id="PTHR30373">
    <property type="entry name" value="UPF0603 PROTEIN YGCG"/>
    <property type="match status" value="1"/>
</dbReference>
<evidence type="ECO:0000313" key="5">
    <source>
        <dbReference type="Proteomes" id="UP000275027"/>
    </source>
</evidence>
<evidence type="ECO:0000313" key="2">
    <source>
        <dbReference type="EMBL" id="PKW20211.1"/>
    </source>
</evidence>
<evidence type="ECO:0000259" key="1">
    <source>
        <dbReference type="Pfam" id="PF04536"/>
    </source>
</evidence>
<evidence type="ECO:0000313" key="3">
    <source>
        <dbReference type="EMBL" id="RLJ23830.1"/>
    </source>
</evidence>
<proteinExistence type="predicted"/>
<dbReference type="Proteomes" id="UP000233767">
    <property type="component" value="Unassembled WGS sequence"/>
</dbReference>
<keyword evidence="4" id="KW-1185">Reference proteome</keyword>
<comment type="caution">
    <text evidence="3">The sequence shown here is derived from an EMBL/GenBank/DDBJ whole genome shotgun (WGS) entry which is preliminary data.</text>
</comment>
<name>A0A497TZJ7_9FLAO</name>
<dbReference type="Pfam" id="PF04536">
    <property type="entry name" value="TPM_phosphatase"/>
    <property type="match status" value="1"/>
</dbReference>
<reference evidence="2 4" key="1">
    <citation type="submission" date="2017-12" db="EMBL/GenBank/DDBJ databases">
        <title>Genomic Encyclopedia of Type Strains, Phase III (KMG-III): the genomes of soil and plant-associated and newly described type strains.</title>
        <authorList>
            <person name="Whitman W."/>
        </authorList>
    </citation>
    <scope>NUCLEOTIDE SEQUENCE [LARGE SCALE GENOMIC DNA]</scope>
    <source>
        <strain evidence="2 4">IP-10</strain>
    </source>
</reference>
<accession>A0A497TZJ7</accession>